<dbReference type="AlphaFoldDB" id="A0A1I6QKM3"/>
<evidence type="ECO:0000313" key="2">
    <source>
        <dbReference type="Proteomes" id="UP000198788"/>
    </source>
</evidence>
<accession>A0A1I6QKM3</accession>
<gene>
    <name evidence="1" type="ORF">SAMN05192570_1910</name>
</gene>
<keyword evidence="2" id="KW-1185">Reference proteome</keyword>
<dbReference type="STRING" id="871741.SAMN05192570_1910"/>
<dbReference type="Proteomes" id="UP000198788">
    <property type="component" value="Unassembled WGS sequence"/>
</dbReference>
<dbReference type="EMBL" id="FOZV01000003">
    <property type="protein sequence ID" value="SFS52882.1"/>
    <property type="molecule type" value="Genomic_DNA"/>
</dbReference>
<reference evidence="2" key="1">
    <citation type="submission" date="2016-10" db="EMBL/GenBank/DDBJ databases">
        <authorList>
            <person name="Varghese N."/>
            <person name="Submissions S."/>
        </authorList>
    </citation>
    <scope>NUCLEOTIDE SEQUENCE [LARGE SCALE GENOMIC DNA]</scope>
    <source>
        <strain evidence="2">CGMCC 1.10683</strain>
    </source>
</reference>
<name>A0A1I6QKM3_9CAUL</name>
<sequence>MDGSGYSWTLSRDGDQWRWRAVDRVDQTVLTQGVARTRAEAAVFLARAMSLGVLRQQGAAAA</sequence>
<evidence type="ECO:0008006" key="3">
    <source>
        <dbReference type="Google" id="ProtNLM"/>
    </source>
</evidence>
<evidence type="ECO:0000313" key="1">
    <source>
        <dbReference type="EMBL" id="SFS52882.1"/>
    </source>
</evidence>
<organism evidence="1 2">
    <name type="scientific">Brevundimonas viscosa</name>
    <dbReference type="NCBI Taxonomy" id="871741"/>
    <lineage>
        <taxon>Bacteria</taxon>
        <taxon>Pseudomonadati</taxon>
        <taxon>Pseudomonadota</taxon>
        <taxon>Alphaproteobacteria</taxon>
        <taxon>Caulobacterales</taxon>
        <taxon>Caulobacteraceae</taxon>
        <taxon>Brevundimonas</taxon>
    </lineage>
</organism>
<proteinExistence type="predicted"/>
<dbReference type="RefSeq" id="WP_092309470.1">
    <property type="nucleotide sequence ID" value="NZ_FOZV01000003.1"/>
</dbReference>
<protein>
    <recommendedName>
        <fullName evidence="3">DUF1508 domain-containing protein</fullName>
    </recommendedName>
</protein>